<keyword evidence="1" id="KW-0732">Signal</keyword>
<dbReference type="EMBL" id="UPXZ01000025">
    <property type="protein sequence ID" value="VBB45832.1"/>
    <property type="molecule type" value="Genomic_DNA"/>
</dbReference>
<organism evidence="3">
    <name type="scientific">uncultured Paludibacter sp</name>
    <dbReference type="NCBI Taxonomy" id="497635"/>
    <lineage>
        <taxon>Bacteria</taxon>
        <taxon>Pseudomonadati</taxon>
        <taxon>Bacteroidota</taxon>
        <taxon>Bacteroidia</taxon>
        <taxon>Bacteroidales</taxon>
        <taxon>Paludibacteraceae</taxon>
        <taxon>Paludibacter</taxon>
        <taxon>environmental samples</taxon>
    </lineage>
</organism>
<dbReference type="Pfam" id="PF18962">
    <property type="entry name" value="Por_Secre_tail"/>
    <property type="match status" value="1"/>
</dbReference>
<evidence type="ECO:0000259" key="2">
    <source>
        <dbReference type="Pfam" id="PF18962"/>
    </source>
</evidence>
<accession>A0A653ACN7</accession>
<dbReference type="InterPro" id="IPR026444">
    <property type="entry name" value="Secre_tail"/>
</dbReference>
<protein>
    <recommendedName>
        <fullName evidence="2">Secretion system C-terminal sorting domain-containing protein</fullName>
    </recommendedName>
</protein>
<reference evidence="3" key="1">
    <citation type="submission" date="2018-07" db="EMBL/GenBank/DDBJ databases">
        <authorList>
            <consortium name="Genoscope - CEA"/>
            <person name="William W."/>
        </authorList>
    </citation>
    <scope>NUCLEOTIDE SEQUENCE</scope>
    <source>
        <strain evidence="3">IK1</strain>
    </source>
</reference>
<feature type="chain" id="PRO_5024828541" description="Secretion system C-terminal sorting domain-containing protein" evidence="1">
    <location>
        <begin position="20"/>
        <end position="401"/>
    </location>
</feature>
<feature type="signal peptide" evidence="1">
    <location>
        <begin position="1"/>
        <end position="19"/>
    </location>
</feature>
<dbReference type="Gene3D" id="2.60.120.430">
    <property type="entry name" value="Galactose-binding lectin"/>
    <property type="match status" value="1"/>
</dbReference>
<evidence type="ECO:0000313" key="3">
    <source>
        <dbReference type="EMBL" id="VBB45832.1"/>
    </source>
</evidence>
<proteinExistence type="predicted"/>
<gene>
    <name evidence="3" type="ORF">TRIP_D310227</name>
</gene>
<sequence length="401" mass="44298">MKKRITLLFLLLSTLSLSAGNLLLTNFEDVTCTLGTSGGWGSEWSVVDGAGKVTVPANNQGQYIIFSLPANFDANQYAYLKITVKSTETNYRFVPEYLKADWTGSADWNHTYKYTGNGAWQDVYISLAYLTPGTAGTYAMVNLKVAAYDNKPSFDLYIDNVTFIEKYVPDYTKDVVITDFDNVMAPMGGWSSNTIGIASNPDGIGNGGLVSVPANNGGGISITAQAQFDPATHNKIKFRMYAAQTVKFTWVTVENKDDNTIKKQLPNLNYTTPNEWQIITADLSSIEANQYQKFILGAEAWQNKPAFTFYIDDVILVNNNTSGTENIFDDSMISYLSSSKLLRIKAKNASTVELFSTTGSLIHRENIQGDSDINISHLKNGIYLVRVTGENIHGVKKIFIN</sequence>
<dbReference type="AlphaFoldDB" id="A0A653ACN7"/>
<name>A0A653ACN7_9BACT</name>
<feature type="domain" description="Secretion system C-terminal sorting" evidence="2">
    <location>
        <begin position="343"/>
        <end position="400"/>
    </location>
</feature>
<evidence type="ECO:0000256" key="1">
    <source>
        <dbReference type="SAM" id="SignalP"/>
    </source>
</evidence>
<dbReference type="NCBIfam" id="TIGR04183">
    <property type="entry name" value="Por_Secre_tail"/>
    <property type="match status" value="1"/>
</dbReference>